<evidence type="ECO:0000313" key="2">
    <source>
        <dbReference type="Proteomes" id="UP000297595"/>
    </source>
</evidence>
<protein>
    <submittedName>
        <fullName evidence="1">Uncharacterized protein</fullName>
    </submittedName>
</protein>
<comment type="caution">
    <text evidence="1">The sequence shown here is derived from an EMBL/GenBank/DDBJ whole genome shotgun (WGS) entry which is preliminary data.</text>
</comment>
<gene>
    <name evidence="1" type="ORF">EYR41_006951</name>
</gene>
<name>A0A7C8PG59_ORBOL</name>
<accession>A0A7C8PG59</accession>
<organism evidence="1 2">
    <name type="scientific">Orbilia oligospora</name>
    <name type="common">Nematode-trapping fungus</name>
    <name type="synonym">Arthrobotrys oligospora</name>
    <dbReference type="NCBI Taxonomy" id="2813651"/>
    <lineage>
        <taxon>Eukaryota</taxon>
        <taxon>Fungi</taxon>
        <taxon>Dikarya</taxon>
        <taxon>Ascomycota</taxon>
        <taxon>Pezizomycotina</taxon>
        <taxon>Orbiliomycetes</taxon>
        <taxon>Orbiliales</taxon>
        <taxon>Orbiliaceae</taxon>
        <taxon>Orbilia</taxon>
    </lineage>
</organism>
<dbReference type="EMBL" id="SOZJ01000004">
    <property type="protein sequence ID" value="TGJ67853.1"/>
    <property type="molecule type" value="Genomic_DNA"/>
</dbReference>
<evidence type="ECO:0000313" key="1">
    <source>
        <dbReference type="EMBL" id="TGJ67853.1"/>
    </source>
</evidence>
<dbReference type="Proteomes" id="UP000297595">
    <property type="component" value="Unassembled WGS sequence"/>
</dbReference>
<dbReference type="AlphaFoldDB" id="A0A7C8PG59"/>
<sequence length="100" mass="11664">MCGKEDLRLKKMSNLAFFFTVRSGLRLPFRLFSFAFKALVLIVLDNIQKELACAHTDPPYIQVPRIRAAVHLREKCGSTVWHLAFLTLRRLHRHALFEQV</sequence>
<proteinExistence type="predicted"/>
<reference evidence="1 2" key="1">
    <citation type="submission" date="2019-03" db="EMBL/GenBank/DDBJ databases">
        <title>Nematode-trapping fungi genome.</title>
        <authorList>
            <person name="Vidal-Diez De Ulzurrun G."/>
        </authorList>
    </citation>
    <scope>NUCLEOTIDE SEQUENCE [LARGE SCALE GENOMIC DNA]</scope>
    <source>
        <strain evidence="1 2">TWF154</strain>
    </source>
</reference>